<gene>
    <name evidence="2" type="ORF">CA2015_3609</name>
</gene>
<dbReference type="Pfam" id="PF00156">
    <property type="entry name" value="Pribosyltran"/>
    <property type="match status" value="1"/>
</dbReference>
<dbReference type="EMBL" id="CP012040">
    <property type="protein sequence ID" value="AKP52986.1"/>
    <property type="molecule type" value="Genomic_DNA"/>
</dbReference>
<dbReference type="GO" id="GO:0016757">
    <property type="term" value="F:glycosyltransferase activity"/>
    <property type="evidence" value="ECO:0007669"/>
    <property type="project" value="UniProtKB-KW"/>
</dbReference>
<proteinExistence type="predicted"/>
<dbReference type="KEGG" id="camu:CA2015_3609"/>
<accession>A0A0H4PEV4</accession>
<evidence type="ECO:0000313" key="2">
    <source>
        <dbReference type="EMBL" id="AKP52986.1"/>
    </source>
</evidence>
<dbReference type="InterPro" id="IPR029057">
    <property type="entry name" value="PRTase-like"/>
</dbReference>
<keyword evidence="3" id="KW-1185">Reference proteome</keyword>
<feature type="domain" description="Phosphoribosyltransferase" evidence="1">
    <location>
        <begin position="23"/>
        <end position="98"/>
    </location>
</feature>
<evidence type="ECO:0000313" key="3">
    <source>
        <dbReference type="Proteomes" id="UP000036520"/>
    </source>
</evidence>
<organism evidence="2 3">
    <name type="scientific">Cyclobacterium amurskyense</name>
    <dbReference type="NCBI Taxonomy" id="320787"/>
    <lineage>
        <taxon>Bacteria</taxon>
        <taxon>Pseudomonadati</taxon>
        <taxon>Bacteroidota</taxon>
        <taxon>Cytophagia</taxon>
        <taxon>Cytophagales</taxon>
        <taxon>Cyclobacteriaceae</taxon>
        <taxon>Cyclobacterium</taxon>
    </lineage>
</organism>
<dbReference type="Proteomes" id="UP000036520">
    <property type="component" value="Chromosome"/>
</dbReference>
<keyword evidence="2" id="KW-0328">Glycosyltransferase</keyword>
<protein>
    <submittedName>
        <fullName evidence="2">Phosphoribosyltransferase</fullName>
    </submittedName>
</protein>
<dbReference type="SUPFAM" id="SSF53271">
    <property type="entry name" value="PRTase-like"/>
    <property type="match status" value="1"/>
</dbReference>
<dbReference type="Gene3D" id="3.40.50.2020">
    <property type="match status" value="1"/>
</dbReference>
<sequence length="145" mass="16013">MDTKVPVSFVKISKALARFTFPSADIVIGIGRGGIVPASLVAHQLGLPLFIASVNYRDDSNQPIRESPEFLDVFPTSFPNGSRILLVDDVAVTGKTLALLKKTFMDYPVNTFVLKGKADFVLFPDMKTCVHWPWNPAPKTLTYEN</sequence>
<dbReference type="OrthoDB" id="997861at2"/>
<name>A0A0H4PEV4_9BACT</name>
<dbReference type="RefSeq" id="WP_048643143.1">
    <property type="nucleotide sequence ID" value="NZ_CP012040.1"/>
</dbReference>
<dbReference type="CDD" id="cd06223">
    <property type="entry name" value="PRTases_typeI"/>
    <property type="match status" value="1"/>
</dbReference>
<dbReference type="InterPro" id="IPR000836">
    <property type="entry name" value="PRTase_dom"/>
</dbReference>
<reference evidence="2 3" key="1">
    <citation type="submission" date="2015-07" db="EMBL/GenBank/DDBJ databases">
        <authorList>
            <person name="Kim K.M."/>
        </authorList>
    </citation>
    <scope>NUCLEOTIDE SEQUENCE [LARGE SCALE GENOMIC DNA]</scope>
    <source>
        <strain evidence="2 3">KCTC 12363</strain>
    </source>
</reference>
<dbReference type="STRING" id="320787.CA2015_3609"/>
<keyword evidence="2" id="KW-0808">Transferase</keyword>
<dbReference type="AlphaFoldDB" id="A0A0H4PEV4"/>
<evidence type="ECO:0000259" key="1">
    <source>
        <dbReference type="Pfam" id="PF00156"/>
    </source>
</evidence>